<feature type="signal peptide" evidence="1">
    <location>
        <begin position="1"/>
        <end position="25"/>
    </location>
</feature>
<dbReference type="Pfam" id="PF01547">
    <property type="entry name" value="SBP_bac_1"/>
    <property type="match status" value="1"/>
</dbReference>
<sequence>MFKKRTLTKLAVTALLVTTVLGACSSNESQPSSSPEATPNSVKTASFSYFIMTPGDNVPEHTKLGDIIQQKTGVTIKYERLVGEKDQKIGVMVAGGDYPDMIFTDATTKFVDAKALIPLEDLIEEHAPNIKKLYGPYWNRLKSSDGHIYSLPMGAPVTNATKGISAAFWIQKEVLKEAGYPKITTFDQYADVLRDYWKKHPQIDGADTIPFEILTYDTRNFTLTTAMQFLAGGPNDSRAMVDPENNGLTFYQTDENITKRYYSKLNDMYNEGMIDKEAFVMNYEQYLAKLSSGRVLGMFDQKWQFQTALASLKQQGKNSRMFVPLQLTFDDSIKGDYLDLPGMNYNTGWSISVNCKDPVGAIEYADYLASDEGQILRNWGVKGEDFMVSDNGRFYRTEEQRKYLSDAKNALNWSGNVVWFWPSASGTMPDGNHYESYRQPEIIAADYDEVDKEILKGYGVQTYEDMFNPPNTKRKYFPLWSIELSDKGKIFNQKLDDLNKKYPPQMVLSKTKADFEKSWKDYVADVNKLDVNSWMEELTAGVKDRQANW</sequence>
<dbReference type="Proteomes" id="UP000198972">
    <property type="component" value="Unassembled WGS sequence"/>
</dbReference>
<dbReference type="SUPFAM" id="SSF53850">
    <property type="entry name" value="Periplasmic binding protein-like II"/>
    <property type="match status" value="1"/>
</dbReference>
<dbReference type="InterPro" id="IPR006059">
    <property type="entry name" value="SBP"/>
</dbReference>
<dbReference type="PANTHER" id="PTHR43649:SF12">
    <property type="entry name" value="DIACETYLCHITOBIOSE BINDING PROTEIN DASA"/>
    <property type="match status" value="1"/>
</dbReference>
<feature type="chain" id="PRO_5011523281" evidence="1">
    <location>
        <begin position="26"/>
        <end position="549"/>
    </location>
</feature>
<evidence type="ECO:0000313" key="3">
    <source>
        <dbReference type="Proteomes" id="UP000198972"/>
    </source>
</evidence>
<reference evidence="2 3" key="1">
    <citation type="submission" date="2016-10" db="EMBL/GenBank/DDBJ databases">
        <authorList>
            <person name="de Groot N.N."/>
        </authorList>
    </citation>
    <scope>NUCLEOTIDE SEQUENCE [LARGE SCALE GENOMIC DNA]</scope>
    <source>
        <strain evidence="2 3">DSM 28129</strain>
    </source>
</reference>
<dbReference type="Gene3D" id="3.40.190.10">
    <property type="entry name" value="Periplasmic binding protein-like II"/>
    <property type="match status" value="2"/>
</dbReference>
<organism evidence="2 3">
    <name type="scientific">Fontibacillus panacisegetis</name>
    <dbReference type="NCBI Taxonomy" id="670482"/>
    <lineage>
        <taxon>Bacteria</taxon>
        <taxon>Bacillati</taxon>
        <taxon>Bacillota</taxon>
        <taxon>Bacilli</taxon>
        <taxon>Bacillales</taxon>
        <taxon>Paenibacillaceae</taxon>
        <taxon>Fontibacillus</taxon>
    </lineage>
</organism>
<dbReference type="PANTHER" id="PTHR43649">
    <property type="entry name" value="ARABINOSE-BINDING PROTEIN-RELATED"/>
    <property type="match status" value="1"/>
</dbReference>
<keyword evidence="3" id="KW-1185">Reference proteome</keyword>
<accession>A0A1G7FW01</accession>
<dbReference type="RefSeq" id="WP_091226716.1">
    <property type="nucleotide sequence ID" value="NZ_FNBG01000002.1"/>
</dbReference>
<dbReference type="AlphaFoldDB" id="A0A1G7FW01"/>
<gene>
    <name evidence="2" type="ORF">SAMN04488542_102174</name>
</gene>
<dbReference type="PROSITE" id="PS51257">
    <property type="entry name" value="PROKAR_LIPOPROTEIN"/>
    <property type="match status" value="1"/>
</dbReference>
<evidence type="ECO:0000313" key="2">
    <source>
        <dbReference type="EMBL" id="SDE80083.1"/>
    </source>
</evidence>
<dbReference type="InterPro" id="IPR050490">
    <property type="entry name" value="Bact_solute-bd_prot1"/>
</dbReference>
<evidence type="ECO:0000256" key="1">
    <source>
        <dbReference type="SAM" id="SignalP"/>
    </source>
</evidence>
<name>A0A1G7FW01_9BACL</name>
<dbReference type="OrthoDB" id="54751at2"/>
<dbReference type="STRING" id="670482.SAMN04488542_102174"/>
<protein>
    <submittedName>
        <fullName evidence="2">Carbohydrate ABC transporter substrate-binding protein, CUT1 family</fullName>
    </submittedName>
</protein>
<keyword evidence="1" id="KW-0732">Signal</keyword>
<proteinExistence type="predicted"/>
<dbReference type="EMBL" id="FNBG01000002">
    <property type="protein sequence ID" value="SDE80083.1"/>
    <property type="molecule type" value="Genomic_DNA"/>
</dbReference>